<comment type="caution">
    <text evidence="2">The sequence shown here is derived from an EMBL/GenBank/DDBJ whole genome shotgun (WGS) entry which is preliminary data.</text>
</comment>
<evidence type="ECO:0000256" key="1">
    <source>
        <dbReference type="SAM" id="MobiDB-lite"/>
    </source>
</evidence>
<reference evidence="3" key="1">
    <citation type="journal article" date="2019" name="Int. J. Syst. Evol. Microbiol.">
        <title>The Global Catalogue of Microorganisms (GCM) 10K type strain sequencing project: providing services to taxonomists for standard genome sequencing and annotation.</title>
        <authorList>
            <consortium name="The Broad Institute Genomics Platform"/>
            <consortium name="The Broad Institute Genome Sequencing Center for Infectious Disease"/>
            <person name="Wu L."/>
            <person name="Ma J."/>
        </authorList>
    </citation>
    <scope>NUCLEOTIDE SEQUENCE [LARGE SCALE GENOMIC DNA]</scope>
    <source>
        <strain evidence="3">JCM 11882</strain>
    </source>
</reference>
<name>A0ABV9PSJ2_9ACTN</name>
<keyword evidence="3" id="KW-1185">Reference proteome</keyword>
<dbReference type="Proteomes" id="UP001595836">
    <property type="component" value="Unassembled WGS sequence"/>
</dbReference>
<protein>
    <submittedName>
        <fullName evidence="2">Uncharacterized protein</fullName>
    </submittedName>
</protein>
<gene>
    <name evidence="2" type="ORF">ACFO7U_10640</name>
</gene>
<organism evidence="2 3">
    <name type="scientific">Dietzia aurantiaca</name>
    <dbReference type="NCBI Taxonomy" id="983873"/>
    <lineage>
        <taxon>Bacteria</taxon>
        <taxon>Bacillati</taxon>
        <taxon>Actinomycetota</taxon>
        <taxon>Actinomycetes</taxon>
        <taxon>Mycobacteriales</taxon>
        <taxon>Dietziaceae</taxon>
        <taxon>Dietzia</taxon>
    </lineage>
</organism>
<evidence type="ECO:0000313" key="2">
    <source>
        <dbReference type="EMBL" id="MFC4755235.1"/>
    </source>
</evidence>
<accession>A0ABV9PSJ2</accession>
<dbReference type="RefSeq" id="WP_344989472.1">
    <property type="nucleotide sequence ID" value="NZ_BAABCD010000008.1"/>
</dbReference>
<sequence>MSNADDLTADMAADPPRGVFTEHGAGRVSGAMWEDWSLREIEDEAYTWRNLHPDADLEDER</sequence>
<feature type="region of interest" description="Disordered" evidence="1">
    <location>
        <begin position="1"/>
        <end position="23"/>
    </location>
</feature>
<evidence type="ECO:0000313" key="3">
    <source>
        <dbReference type="Proteomes" id="UP001595836"/>
    </source>
</evidence>
<dbReference type="EMBL" id="JBHSHP010000023">
    <property type="protein sequence ID" value="MFC4755235.1"/>
    <property type="molecule type" value="Genomic_DNA"/>
</dbReference>
<proteinExistence type="predicted"/>